<name>A0A1F5XZA9_9BACT</name>
<dbReference type="SUPFAM" id="SSF52172">
    <property type="entry name" value="CheY-like"/>
    <property type="match status" value="1"/>
</dbReference>
<evidence type="ECO:0000256" key="1">
    <source>
        <dbReference type="PROSITE-ProRule" id="PRU00169"/>
    </source>
</evidence>
<dbReference type="AlphaFoldDB" id="A0A1F5XZA9"/>
<reference evidence="3 4" key="1">
    <citation type="journal article" date="2016" name="Nat. Commun.">
        <title>Thousands of microbial genomes shed light on interconnected biogeochemical processes in an aquifer system.</title>
        <authorList>
            <person name="Anantharaman K."/>
            <person name="Brown C.T."/>
            <person name="Hug L.A."/>
            <person name="Sharon I."/>
            <person name="Castelle C.J."/>
            <person name="Probst A.J."/>
            <person name="Thomas B.C."/>
            <person name="Singh A."/>
            <person name="Wilkins M.J."/>
            <person name="Karaoz U."/>
            <person name="Brodie E.L."/>
            <person name="Williams K.H."/>
            <person name="Hubbard S.S."/>
            <person name="Banfield J.F."/>
        </authorList>
    </citation>
    <scope>NUCLEOTIDE SEQUENCE [LARGE SCALE GENOMIC DNA]</scope>
</reference>
<dbReference type="GO" id="GO:0000160">
    <property type="term" value="P:phosphorelay signal transduction system"/>
    <property type="evidence" value="ECO:0007669"/>
    <property type="project" value="InterPro"/>
</dbReference>
<dbReference type="SMART" id="SM00448">
    <property type="entry name" value="REC"/>
    <property type="match status" value="1"/>
</dbReference>
<dbReference type="Pfam" id="PF00072">
    <property type="entry name" value="Response_reg"/>
    <property type="match status" value="1"/>
</dbReference>
<protein>
    <recommendedName>
        <fullName evidence="2">Response regulatory domain-containing protein</fullName>
    </recommendedName>
</protein>
<keyword evidence="1" id="KW-0597">Phosphoprotein</keyword>
<gene>
    <name evidence="3" type="ORF">A3G54_01405</name>
</gene>
<dbReference type="PROSITE" id="PS50110">
    <property type="entry name" value="RESPONSE_REGULATORY"/>
    <property type="match status" value="1"/>
</dbReference>
<dbReference type="PANTHER" id="PTHR43228:SF1">
    <property type="entry name" value="TWO-COMPONENT RESPONSE REGULATOR ARR22"/>
    <property type="match status" value="1"/>
</dbReference>
<dbReference type="Gene3D" id="3.40.50.2300">
    <property type="match status" value="1"/>
</dbReference>
<evidence type="ECO:0000313" key="4">
    <source>
        <dbReference type="Proteomes" id="UP000178894"/>
    </source>
</evidence>
<feature type="domain" description="Response regulatory" evidence="2">
    <location>
        <begin position="7"/>
        <end position="126"/>
    </location>
</feature>
<proteinExistence type="predicted"/>
<feature type="modified residue" description="4-aspartylphosphate" evidence="1">
    <location>
        <position position="57"/>
    </location>
</feature>
<dbReference type="EMBL" id="MFIQ01000026">
    <property type="protein sequence ID" value="OGF93244.1"/>
    <property type="molecule type" value="Genomic_DNA"/>
</dbReference>
<organism evidence="3 4">
    <name type="scientific">Candidatus Giovannonibacteria bacterium RIFCSPLOWO2_12_FULL_44_15</name>
    <dbReference type="NCBI Taxonomy" id="1798364"/>
    <lineage>
        <taxon>Bacteria</taxon>
        <taxon>Candidatus Giovannoniibacteriota</taxon>
    </lineage>
</organism>
<comment type="caution">
    <text evidence="3">The sequence shown here is derived from an EMBL/GenBank/DDBJ whole genome shotgun (WGS) entry which is preliminary data.</text>
</comment>
<dbReference type="STRING" id="1798364.A3G54_01405"/>
<dbReference type="Proteomes" id="UP000178894">
    <property type="component" value="Unassembled WGS sequence"/>
</dbReference>
<dbReference type="PANTHER" id="PTHR43228">
    <property type="entry name" value="TWO-COMPONENT RESPONSE REGULATOR"/>
    <property type="match status" value="1"/>
</dbReference>
<evidence type="ECO:0000313" key="3">
    <source>
        <dbReference type="EMBL" id="OGF93244.1"/>
    </source>
</evidence>
<dbReference type="InterPro" id="IPR052048">
    <property type="entry name" value="ST_Response_Regulator"/>
</dbReference>
<accession>A0A1F5XZA9</accession>
<dbReference type="InterPro" id="IPR011006">
    <property type="entry name" value="CheY-like_superfamily"/>
</dbReference>
<dbReference type="InterPro" id="IPR001789">
    <property type="entry name" value="Sig_transdc_resp-reg_receiver"/>
</dbReference>
<evidence type="ECO:0000259" key="2">
    <source>
        <dbReference type="PROSITE" id="PS50110"/>
    </source>
</evidence>
<sequence>MLNKSVEILIVDDEFQVRRAIVRLLEASGYKNVREAESGMQALEELREKMADLIISDLNMPPGMTGIELLRKIRTADNDLKDIPFLLVTGDDDPVRLEVALKAGANGYILKPISAEVLEKKINEIFP</sequence>